<protein>
    <recommendedName>
        <fullName evidence="11">Zinc metalloprotease</fullName>
        <ecNumber evidence="11">3.4.24.-</ecNumber>
    </recommendedName>
</protein>
<keyword evidence="11" id="KW-0479">Metal-binding</keyword>
<dbReference type="PANTHER" id="PTHR42837">
    <property type="entry name" value="REGULATOR OF SIGMA-E PROTEASE RSEP"/>
    <property type="match status" value="1"/>
</dbReference>
<dbReference type="RefSeq" id="WP_311364650.1">
    <property type="nucleotide sequence ID" value="NZ_JAVRIC010000008.1"/>
</dbReference>
<keyword evidence="4" id="KW-0645">Protease</keyword>
<dbReference type="CDD" id="cd06163">
    <property type="entry name" value="S2P-M50_PDZ_RseP-like"/>
    <property type="match status" value="2"/>
</dbReference>
<evidence type="ECO:0000256" key="3">
    <source>
        <dbReference type="ARBA" id="ARBA00007931"/>
    </source>
</evidence>
<keyword evidence="10 11" id="KW-0472">Membrane</keyword>
<feature type="transmembrane region" description="Helical" evidence="11">
    <location>
        <begin position="6"/>
        <end position="29"/>
    </location>
</feature>
<evidence type="ECO:0000256" key="6">
    <source>
        <dbReference type="ARBA" id="ARBA00022801"/>
    </source>
</evidence>
<keyword evidence="7 11" id="KW-0862">Zinc</keyword>
<dbReference type="Gene3D" id="2.30.42.10">
    <property type="match status" value="2"/>
</dbReference>
<keyword evidence="9 11" id="KW-0482">Metalloprotease</keyword>
<dbReference type="InterPro" id="IPR008915">
    <property type="entry name" value="Peptidase_M50"/>
</dbReference>
<evidence type="ECO:0000256" key="10">
    <source>
        <dbReference type="ARBA" id="ARBA00023136"/>
    </source>
</evidence>
<reference evidence="13 14" key="1">
    <citation type="submission" date="2023-09" db="EMBL/GenBank/DDBJ databases">
        <authorList>
            <person name="Rey-Velasco X."/>
        </authorList>
    </citation>
    <scope>NUCLEOTIDE SEQUENCE [LARGE SCALE GENOMIC DNA]</scope>
    <source>
        <strain evidence="13 14">W345</strain>
    </source>
</reference>
<name>A0ABU2WJ42_9GAMM</name>
<dbReference type="SMART" id="SM00228">
    <property type="entry name" value="PDZ"/>
    <property type="match status" value="2"/>
</dbReference>
<dbReference type="InterPro" id="IPR041489">
    <property type="entry name" value="PDZ_6"/>
</dbReference>
<keyword evidence="6 11" id="KW-0378">Hydrolase</keyword>
<evidence type="ECO:0000256" key="2">
    <source>
        <dbReference type="ARBA" id="ARBA00004141"/>
    </source>
</evidence>
<comment type="similarity">
    <text evidence="3 11">Belongs to the peptidase M50B family.</text>
</comment>
<dbReference type="InterPro" id="IPR036034">
    <property type="entry name" value="PDZ_sf"/>
</dbReference>
<dbReference type="EC" id="3.4.24.-" evidence="11"/>
<evidence type="ECO:0000256" key="11">
    <source>
        <dbReference type="RuleBase" id="RU362031"/>
    </source>
</evidence>
<evidence type="ECO:0000259" key="12">
    <source>
        <dbReference type="SMART" id="SM00228"/>
    </source>
</evidence>
<feature type="domain" description="PDZ" evidence="12">
    <location>
        <begin position="115"/>
        <end position="187"/>
    </location>
</feature>
<evidence type="ECO:0000256" key="1">
    <source>
        <dbReference type="ARBA" id="ARBA00001947"/>
    </source>
</evidence>
<feature type="transmembrane region" description="Helical" evidence="11">
    <location>
        <begin position="378"/>
        <end position="397"/>
    </location>
</feature>
<dbReference type="Proteomes" id="UP001254608">
    <property type="component" value="Unassembled WGS sequence"/>
</dbReference>
<dbReference type="InterPro" id="IPR001478">
    <property type="entry name" value="PDZ"/>
</dbReference>
<keyword evidence="8 11" id="KW-1133">Transmembrane helix</keyword>
<dbReference type="InterPro" id="IPR004387">
    <property type="entry name" value="Pept_M50_Zn"/>
</dbReference>
<dbReference type="Pfam" id="PF17820">
    <property type="entry name" value="PDZ_6"/>
    <property type="match status" value="1"/>
</dbReference>
<gene>
    <name evidence="13" type="primary">rseP</name>
    <name evidence="13" type="ORF">RM530_07755</name>
</gene>
<evidence type="ECO:0000313" key="14">
    <source>
        <dbReference type="Proteomes" id="UP001254608"/>
    </source>
</evidence>
<organism evidence="13 14">
    <name type="scientific">Banduia mediterranea</name>
    <dbReference type="NCBI Taxonomy" id="3075609"/>
    <lineage>
        <taxon>Bacteria</taxon>
        <taxon>Pseudomonadati</taxon>
        <taxon>Pseudomonadota</taxon>
        <taxon>Gammaproteobacteria</taxon>
        <taxon>Nevskiales</taxon>
        <taxon>Algiphilaceae</taxon>
        <taxon>Banduia</taxon>
    </lineage>
</organism>
<comment type="caution">
    <text evidence="13">The sequence shown here is derived from an EMBL/GenBank/DDBJ whole genome shotgun (WGS) entry which is preliminary data.</text>
</comment>
<evidence type="ECO:0000313" key="13">
    <source>
        <dbReference type="EMBL" id="MDT0497259.1"/>
    </source>
</evidence>
<comment type="cofactor">
    <cofactor evidence="1 11">
        <name>Zn(2+)</name>
        <dbReference type="ChEBI" id="CHEBI:29105"/>
    </cofactor>
</comment>
<dbReference type="NCBIfam" id="TIGR00054">
    <property type="entry name" value="RIP metalloprotease RseP"/>
    <property type="match status" value="1"/>
</dbReference>
<evidence type="ECO:0000256" key="5">
    <source>
        <dbReference type="ARBA" id="ARBA00022692"/>
    </source>
</evidence>
<feature type="transmembrane region" description="Helical" evidence="11">
    <location>
        <begin position="426"/>
        <end position="445"/>
    </location>
</feature>
<accession>A0ABU2WJ42</accession>
<feature type="domain" description="PDZ" evidence="12">
    <location>
        <begin position="209"/>
        <end position="278"/>
    </location>
</feature>
<dbReference type="GO" id="GO:0008237">
    <property type="term" value="F:metallopeptidase activity"/>
    <property type="evidence" value="ECO:0007669"/>
    <property type="project" value="UniProtKB-KW"/>
</dbReference>
<evidence type="ECO:0000256" key="9">
    <source>
        <dbReference type="ARBA" id="ARBA00023049"/>
    </source>
</evidence>
<comment type="subcellular location">
    <subcellularLocation>
        <location evidence="2">Membrane</location>
        <topology evidence="2">Multi-pass membrane protein</topology>
    </subcellularLocation>
</comment>
<dbReference type="Pfam" id="PF02163">
    <property type="entry name" value="Peptidase_M50"/>
    <property type="match status" value="1"/>
</dbReference>
<keyword evidence="14" id="KW-1185">Reference proteome</keyword>
<evidence type="ECO:0000256" key="7">
    <source>
        <dbReference type="ARBA" id="ARBA00022833"/>
    </source>
</evidence>
<evidence type="ECO:0000256" key="4">
    <source>
        <dbReference type="ARBA" id="ARBA00022670"/>
    </source>
</evidence>
<proteinExistence type="inferred from homology"/>
<keyword evidence="5 11" id="KW-0812">Transmembrane</keyword>
<sequence length="453" mass="49424">MLDLMWSLGGFIVAIGVLVAFHEFGHFWVARRCGVRVLRYSIGFGRPLLKRTGKDGTEYVLSAIPLGGYVKMLDEREGEVVPEEVHRAFNQQALWKRSAIVAAGPMFNFALAAVAYWAVYVIGVPDMKPVIAAPPAASAAAVAGLGEQDLVLRIDDRAITTWQELRTRLIEDALGEDFVRLEVQGRDGQIRNVSLPLDQVRVDPQYLFADLGLQEFRPPIPPVLGEVVAGEAAAAAGLQSGDRIVSAEDESIADWQQWVSWVQARPNQRVSIDIEREGRPQTVEIALGSIEQNGQTVGRIGAAPDLSGAQRLWQDLRAERRLGIVAALPVAVSETWQMSWLTLRMLYRMVIGDVSIKNVSGPIQIAQYAGYSAQTGPVAFLMFVAVVSVSLGVLNLLPVPMLDGGHLLYYAVEAVKGSPVSERAQLVGQQVGLTFLALLMGLAFYNDIMRLIG</sequence>
<dbReference type="EMBL" id="JAVRIC010000008">
    <property type="protein sequence ID" value="MDT0497259.1"/>
    <property type="molecule type" value="Genomic_DNA"/>
</dbReference>
<dbReference type="PANTHER" id="PTHR42837:SF2">
    <property type="entry name" value="MEMBRANE METALLOPROTEASE ARASP2, CHLOROPLASTIC-RELATED"/>
    <property type="match status" value="1"/>
</dbReference>
<dbReference type="SUPFAM" id="SSF50156">
    <property type="entry name" value="PDZ domain-like"/>
    <property type="match status" value="2"/>
</dbReference>
<evidence type="ECO:0000256" key="8">
    <source>
        <dbReference type="ARBA" id="ARBA00022989"/>
    </source>
</evidence>